<keyword evidence="2" id="KW-0732">Signal</keyword>
<keyword evidence="5" id="KW-1185">Reference proteome</keyword>
<evidence type="ECO:0000256" key="1">
    <source>
        <dbReference type="ARBA" id="ARBA00022670"/>
    </source>
</evidence>
<name>A0ABN8RME0_9CNID</name>
<keyword evidence="3" id="KW-0378">Hydrolase</keyword>
<feature type="non-terminal residue" evidence="4">
    <location>
        <position position="1"/>
    </location>
</feature>
<dbReference type="Proteomes" id="UP001159427">
    <property type="component" value="Unassembled WGS sequence"/>
</dbReference>
<dbReference type="PANTHER" id="PTHR11010">
    <property type="entry name" value="PROTEASE S28 PRO-X CARBOXYPEPTIDASE-RELATED"/>
    <property type="match status" value="1"/>
</dbReference>
<evidence type="ECO:0000256" key="2">
    <source>
        <dbReference type="ARBA" id="ARBA00022729"/>
    </source>
</evidence>
<proteinExistence type="predicted"/>
<dbReference type="InterPro" id="IPR029058">
    <property type="entry name" value="AB_hydrolase_fold"/>
</dbReference>
<reference evidence="4 5" key="1">
    <citation type="submission" date="2022-05" db="EMBL/GenBank/DDBJ databases">
        <authorList>
            <consortium name="Genoscope - CEA"/>
            <person name="William W."/>
        </authorList>
    </citation>
    <scope>NUCLEOTIDE SEQUENCE [LARGE SCALE GENOMIC DNA]</scope>
</reference>
<organism evidence="4 5">
    <name type="scientific">Porites evermanni</name>
    <dbReference type="NCBI Taxonomy" id="104178"/>
    <lineage>
        <taxon>Eukaryota</taxon>
        <taxon>Metazoa</taxon>
        <taxon>Cnidaria</taxon>
        <taxon>Anthozoa</taxon>
        <taxon>Hexacorallia</taxon>
        <taxon>Scleractinia</taxon>
        <taxon>Fungiina</taxon>
        <taxon>Poritidae</taxon>
        <taxon>Porites</taxon>
    </lineage>
</organism>
<evidence type="ECO:0000256" key="3">
    <source>
        <dbReference type="ARBA" id="ARBA00022801"/>
    </source>
</evidence>
<accession>A0ABN8RME0</accession>
<comment type="caution">
    <text evidence="4">The sequence shown here is derived from an EMBL/GenBank/DDBJ whole genome shotgun (WGS) entry which is preliminary data.</text>
</comment>
<dbReference type="PANTHER" id="PTHR11010:SF107">
    <property type="entry name" value="DIPEPTIDYL PEPTIDASE 2"/>
    <property type="match status" value="1"/>
</dbReference>
<evidence type="ECO:0000313" key="4">
    <source>
        <dbReference type="EMBL" id="CAH3180545.1"/>
    </source>
</evidence>
<sequence>DISFASNIIFSNGDLDPWRPGGGDCCNSTMYSVNWRRIHFHILLGNCCHIEIVLEDVSATLVALPVKGGAHHLDLRASNPQDPPTVTQAREQELQLIRMFIE</sequence>
<dbReference type="EMBL" id="CALNXI010001966">
    <property type="protein sequence ID" value="CAH3180545.1"/>
    <property type="molecule type" value="Genomic_DNA"/>
</dbReference>
<keyword evidence="1" id="KW-0645">Protease</keyword>
<evidence type="ECO:0000313" key="5">
    <source>
        <dbReference type="Proteomes" id="UP001159427"/>
    </source>
</evidence>
<protein>
    <submittedName>
        <fullName evidence="4">Uncharacterized protein</fullName>
    </submittedName>
</protein>
<dbReference type="Gene3D" id="3.40.50.1820">
    <property type="entry name" value="alpha/beta hydrolase"/>
    <property type="match status" value="1"/>
</dbReference>
<gene>
    <name evidence="4" type="ORF">PEVE_00012987</name>
</gene>